<dbReference type="AlphaFoldDB" id="A0AA35CQG1"/>
<dbReference type="PIRSF" id="PIRSF006250">
    <property type="entry name" value="NadC_ModD"/>
    <property type="match status" value="1"/>
</dbReference>
<evidence type="ECO:0000256" key="2">
    <source>
        <dbReference type="ARBA" id="ARBA00004893"/>
    </source>
</evidence>
<dbReference type="GO" id="GO:0005737">
    <property type="term" value="C:cytoplasm"/>
    <property type="evidence" value="ECO:0007669"/>
    <property type="project" value="TreeGrafter"/>
</dbReference>
<dbReference type="InterPro" id="IPR037128">
    <property type="entry name" value="Quinolinate_PRibosylTase_N_sf"/>
</dbReference>
<keyword evidence="6" id="KW-0662">Pyridine nucleotide biosynthesis</keyword>
<dbReference type="KEGG" id="cmic:caldi_31560"/>
<evidence type="ECO:0000259" key="13">
    <source>
        <dbReference type="Pfam" id="PF01729"/>
    </source>
</evidence>
<keyword evidence="7 12" id="KW-0328">Glycosyltransferase</keyword>
<dbReference type="PANTHER" id="PTHR32179:SF3">
    <property type="entry name" value="NICOTINATE-NUCLEOTIDE PYROPHOSPHORYLASE [CARBOXYLATING]"/>
    <property type="match status" value="1"/>
</dbReference>
<dbReference type="InterPro" id="IPR004393">
    <property type="entry name" value="NadC"/>
</dbReference>
<evidence type="ECO:0000256" key="4">
    <source>
        <dbReference type="ARBA" id="ARBA00011218"/>
    </source>
</evidence>
<evidence type="ECO:0000259" key="14">
    <source>
        <dbReference type="Pfam" id="PF02749"/>
    </source>
</evidence>
<dbReference type="CDD" id="cd01572">
    <property type="entry name" value="QPRTase"/>
    <property type="match status" value="1"/>
</dbReference>
<dbReference type="GO" id="GO:0034213">
    <property type="term" value="P:quinolinate catabolic process"/>
    <property type="evidence" value="ECO:0007669"/>
    <property type="project" value="TreeGrafter"/>
</dbReference>
<accession>A0AA35CQG1</accession>
<dbReference type="SUPFAM" id="SSF54675">
    <property type="entry name" value="Nicotinate/Quinolinate PRTase N-terminal domain-like"/>
    <property type="match status" value="1"/>
</dbReference>
<comment type="pathway">
    <text evidence="2">Cofactor biosynthesis; NAD(+) biosynthesis; nicotinate D-ribonucleotide from quinolinate: step 1/1.</text>
</comment>
<gene>
    <name evidence="15" type="primary">nadC</name>
    <name evidence="15" type="ORF">caldi_31560</name>
</gene>
<evidence type="ECO:0000256" key="9">
    <source>
        <dbReference type="ARBA" id="ARBA00033102"/>
    </source>
</evidence>
<comment type="similarity">
    <text evidence="3 12">Belongs to the NadC/ModD family.</text>
</comment>
<evidence type="ECO:0000256" key="3">
    <source>
        <dbReference type="ARBA" id="ARBA00009400"/>
    </source>
</evidence>
<feature type="domain" description="Quinolinate phosphoribosyl transferase C-terminal" evidence="13">
    <location>
        <begin position="111"/>
        <end position="277"/>
    </location>
</feature>
<dbReference type="EC" id="2.4.2.19" evidence="5"/>
<reference evidence="15" key="1">
    <citation type="submission" date="2022-03" db="EMBL/GenBank/DDBJ databases">
        <title>Complete genome sequence of Caldinitratiruptor microaerophilus.</title>
        <authorList>
            <person name="Mukaiyama R."/>
            <person name="Nishiyama T."/>
            <person name="Ueda K."/>
        </authorList>
    </citation>
    <scope>NUCLEOTIDE SEQUENCE</scope>
    <source>
        <strain evidence="15">JCM 16183</strain>
    </source>
</reference>
<dbReference type="Gene3D" id="3.90.1170.20">
    <property type="entry name" value="Quinolinate phosphoribosyl transferase, N-terminal domain"/>
    <property type="match status" value="1"/>
</dbReference>
<evidence type="ECO:0000313" key="15">
    <source>
        <dbReference type="EMBL" id="BDG62066.1"/>
    </source>
</evidence>
<dbReference type="FunFam" id="3.20.20.70:FF:000030">
    <property type="entry name" value="Nicotinate-nucleotide pyrophosphorylase, carboxylating"/>
    <property type="match status" value="1"/>
</dbReference>
<evidence type="ECO:0000256" key="1">
    <source>
        <dbReference type="ARBA" id="ARBA00003237"/>
    </source>
</evidence>
<dbReference type="InterPro" id="IPR027277">
    <property type="entry name" value="NadC/ModD"/>
</dbReference>
<dbReference type="GO" id="GO:0004514">
    <property type="term" value="F:nicotinate-nucleotide diphosphorylase (carboxylating) activity"/>
    <property type="evidence" value="ECO:0007669"/>
    <property type="project" value="UniProtKB-EC"/>
</dbReference>
<keyword evidence="16" id="KW-1185">Reference proteome</keyword>
<proteinExistence type="inferred from homology"/>
<evidence type="ECO:0000256" key="10">
    <source>
        <dbReference type="ARBA" id="ARBA00047445"/>
    </source>
</evidence>
<evidence type="ECO:0000256" key="5">
    <source>
        <dbReference type="ARBA" id="ARBA00011944"/>
    </source>
</evidence>
<dbReference type="NCBIfam" id="TIGR00078">
    <property type="entry name" value="nadC"/>
    <property type="match status" value="1"/>
</dbReference>
<evidence type="ECO:0000256" key="11">
    <source>
        <dbReference type="ARBA" id="ARBA00069173"/>
    </source>
</evidence>
<dbReference type="PANTHER" id="PTHR32179">
    <property type="entry name" value="NICOTINATE-NUCLEOTIDE PYROPHOSPHORYLASE [CARBOXYLATING]"/>
    <property type="match status" value="1"/>
</dbReference>
<evidence type="ECO:0000256" key="7">
    <source>
        <dbReference type="ARBA" id="ARBA00022676"/>
    </source>
</evidence>
<evidence type="ECO:0000256" key="12">
    <source>
        <dbReference type="PIRNR" id="PIRNR006250"/>
    </source>
</evidence>
<dbReference type="Pfam" id="PF01729">
    <property type="entry name" value="QRPTase_C"/>
    <property type="match status" value="1"/>
</dbReference>
<dbReference type="EMBL" id="AP025628">
    <property type="protein sequence ID" value="BDG62066.1"/>
    <property type="molecule type" value="Genomic_DNA"/>
</dbReference>
<dbReference type="InterPro" id="IPR036068">
    <property type="entry name" value="Nicotinate_pribotase-like_C"/>
</dbReference>
<name>A0AA35CQG1_9FIRM</name>
<evidence type="ECO:0000256" key="8">
    <source>
        <dbReference type="ARBA" id="ARBA00022679"/>
    </source>
</evidence>
<comment type="function">
    <text evidence="1">Involved in the catabolism of quinolinic acid (QA).</text>
</comment>
<feature type="domain" description="Quinolinate phosphoribosyl transferase N-terminal" evidence="14">
    <location>
        <begin position="24"/>
        <end position="109"/>
    </location>
</feature>
<dbReference type="InterPro" id="IPR022412">
    <property type="entry name" value="Quinolinate_PRibosylTrfase_N"/>
</dbReference>
<dbReference type="InterPro" id="IPR013785">
    <property type="entry name" value="Aldolase_TIM"/>
</dbReference>
<dbReference type="FunFam" id="3.90.1170.20:FF:000001">
    <property type="entry name" value="Nicotinate-nucleotide diphosphorylase (Carboxylating)"/>
    <property type="match status" value="1"/>
</dbReference>
<protein>
    <recommendedName>
        <fullName evidence="11">Probable nicotinate-nucleotide pyrophosphorylase [carboxylating]</fullName>
        <ecNumber evidence="5">2.4.2.19</ecNumber>
    </recommendedName>
    <alternativeName>
        <fullName evidence="9">Quinolinate phosphoribosyltransferase [decarboxylating]</fullName>
    </alternativeName>
</protein>
<evidence type="ECO:0000313" key="16">
    <source>
        <dbReference type="Proteomes" id="UP001163687"/>
    </source>
</evidence>
<comment type="subunit">
    <text evidence="4">Hexamer formed by 3 homodimers.</text>
</comment>
<dbReference type="GO" id="GO:0009435">
    <property type="term" value="P:NAD+ biosynthetic process"/>
    <property type="evidence" value="ECO:0007669"/>
    <property type="project" value="InterPro"/>
</dbReference>
<dbReference type="Pfam" id="PF02749">
    <property type="entry name" value="QRPTase_N"/>
    <property type="match status" value="1"/>
</dbReference>
<dbReference type="InterPro" id="IPR002638">
    <property type="entry name" value="Quinolinate_PRibosylTrfase_C"/>
</dbReference>
<sequence length="290" mass="30412">MFPSRLALEQTVRQALAEDIGHGDLTTAALVPPGLQAVGVVVAREAGHVCGHEVARLAFELVSPAVRYEALVEEGGAVEAGAAVARVTGPAWALLTAERTALNFLQRMSGITTATRRLAEGIRYYKAKLVATRKTAPGLRLLDKYAVQVGGGASHRLGLYDAVVIKAQHVAIAGGVREAILAARRHLGPLSARLGIEVQDRAALEEALGAGADVILLHNFDPEELKQAVEFVAGRAVLEATGRVTPENLEDIARSGVDYIAVDALTLSPRALDLSLDLVSTGEATGEAEA</sequence>
<dbReference type="Gene3D" id="3.20.20.70">
    <property type="entry name" value="Aldolase class I"/>
    <property type="match status" value="1"/>
</dbReference>
<dbReference type="Proteomes" id="UP001163687">
    <property type="component" value="Chromosome"/>
</dbReference>
<keyword evidence="8 12" id="KW-0808">Transferase</keyword>
<evidence type="ECO:0000256" key="6">
    <source>
        <dbReference type="ARBA" id="ARBA00022642"/>
    </source>
</evidence>
<comment type="catalytic activity">
    <reaction evidence="10">
        <text>nicotinate beta-D-ribonucleotide + CO2 + diphosphate = quinolinate + 5-phospho-alpha-D-ribose 1-diphosphate + 2 H(+)</text>
        <dbReference type="Rhea" id="RHEA:12733"/>
        <dbReference type="ChEBI" id="CHEBI:15378"/>
        <dbReference type="ChEBI" id="CHEBI:16526"/>
        <dbReference type="ChEBI" id="CHEBI:29959"/>
        <dbReference type="ChEBI" id="CHEBI:33019"/>
        <dbReference type="ChEBI" id="CHEBI:57502"/>
        <dbReference type="ChEBI" id="CHEBI:58017"/>
        <dbReference type="EC" id="2.4.2.19"/>
    </reaction>
</comment>
<organism evidence="15 16">
    <name type="scientific">Caldinitratiruptor microaerophilus</name>
    <dbReference type="NCBI Taxonomy" id="671077"/>
    <lineage>
        <taxon>Bacteria</taxon>
        <taxon>Bacillati</taxon>
        <taxon>Bacillota</taxon>
        <taxon>Clostridia</taxon>
        <taxon>Eubacteriales</taxon>
        <taxon>Symbiobacteriaceae</taxon>
        <taxon>Caldinitratiruptor</taxon>
    </lineage>
</organism>
<dbReference type="SUPFAM" id="SSF51690">
    <property type="entry name" value="Nicotinate/Quinolinate PRTase C-terminal domain-like"/>
    <property type="match status" value="1"/>
</dbReference>